<dbReference type="GO" id="GO:0055085">
    <property type="term" value="P:transmembrane transport"/>
    <property type="evidence" value="ECO:0007669"/>
    <property type="project" value="TreeGrafter"/>
</dbReference>
<evidence type="ECO:0000256" key="5">
    <source>
        <dbReference type="ARBA" id="ARBA00022692"/>
    </source>
</evidence>
<feature type="region of interest" description="Disordered" evidence="8">
    <location>
        <begin position="470"/>
        <end position="495"/>
    </location>
</feature>
<keyword evidence="7 9" id="KW-0472">Membrane</keyword>
<protein>
    <submittedName>
        <fullName evidence="10">AI-2E family transporter</fullName>
    </submittedName>
</protein>
<feature type="transmembrane region" description="Helical" evidence="9">
    <location>
        <begin position="356"/>
        <end position="389"/>
    </location>
</feature>
<feature type="transmembrane region" description="Helical" evidence="9">
    <location>
        <begin position="102"/>
        <end position="124"/>
    </location>
</feature>
<evidence type="ECO:0000256" key="2">
    <source>
        <dbReference type="ARBA" id="ARBA00009773"/>
    </source>
</evidence>
<evidence type="ECO:0000256" key="6">
    <source>
        <dbReference type="ARBA" id="ARBA00022989"/>
    </source>
</evidence>
<dbReference type="PANTHER" id="PTHR21716:SF53">
    <property type="entry name" value="PERMEASE PERM-RELATED"/>
    <property type="match status" value="1"/>
</dbReference>
<feature type="transmembrane region" description="Helical" evidence="9">
    <location>
        <begin position="60"/>
        <end position="81"/>
    </location>
</feature>
<comment type="caution">
    <text evidence="10">The sequence shown here is derived from an EMBL/GenBank/DDBJ whole genome shotgun (WGS) entry which is preliminary data.</text>
</comment>
<evidence type="ECO:0000256" key="4">
    <source>
        <dbReference type="ARBA" id="ARBA00022475"/>
    </source>
</evidence>
<name>A0A8I0AKB2_9FIRM</name>
<evidence type="ECO:0000256" key="3">
    <source>
        <dbReference type="ARBA" id="ARBA00022448"/>
    </source>
</evidence>
<evidence type="ECO:0000256" key="7">
    <source>
        <dbReference type="ARBA" id="ARBA00023136"/>
    </source>
</evidence>
<keyword evidence="11" id="KW-1185">Reference proteome</keyword>
<dbReference type="InterPro" id="IPR002549">
    <property type="entry name" value="AI-2E-like"/>
</dbReference>
<proteinExistence type="inferred from homology"/>
<feature type="transmembrane region" description="Helical" evidence="9">
    <location>
        <begin position="206"/>
        <end position="222"/>
    </location>
</feature>
<dbReference type="RefSeq" id="WP_186847332.1">
    <property type="nucleotide sequence ID" value="NZ_JACOOX010000002.1"/>
</dbReference>
<feature type="transmembrane region" description="Helical" evidence="9">
    <location>
        <begin position="20"/>
        <end position="40"/>
    </location>
</feature>
<accession>A0A8I0AKB2</accession>
<reference evidence="10 11" key="1">
    <citation type="submission" date="2020-08" db="EMBL/GenBank/DDBJ databases">
        <title>Genome public.</title>
        <authorList>
            <person name="Liu C."/>
            <person name="Sun Q."/>
        </authorList>
    </citation>
    <scope>NUCLEOTIDE SEQUENCE [LARGE SCALE GENOMIC DNA]</scope>
    <source>
        <strain evidence="10 11">NSJ-10</strain>
    </source>
</reference>
<sequence>MRKGKGYQTKLGNERKRRLFKAGTIIFLVIAAALVFNKILEEWTGFRKVLDTINGAAAPIIIGFVIAFLLNPVLIFFDRLCHTILQDRVIKDKKKLFHVSRAISIIITIILFLGLLTGLIWMVVPQVIDSINLLISNMDNYYNNIMKAINTIYDKFKNLGESEEMVMNVVNTVYDRLQKWVNTDVVPNLDKIVLNISSGVVGGLKFIYNFLIGIVASIYVMANKEYLASRGKKIVYALFKLKNANIILDGLASVNKIFSQFINGKIVDSIIIGIITFILTTIVDMPYALLISVIIGVTNVIPFFGPIIGAIPCVFIVLIADPIKSIILLIMILCIQQFDGNILGPKILGDVTGLSSFWVLTAVIVGGGIFGFYGMLLGVPVFACIYMYINKTCTDKLEKKHMVSVSSEFERIKRIDEETGKPIYLTEAEEDIRFHKKTPEEKAAAKAEREAKRHAKKLYQQIEKVMHAEKADDQLAATKHEAEKQSSDDDKDDQM</sequence>
<evidence type="ECO:0000256" key="1">
    <source>
        <dbReference type="ARBA" id="ARBA00004651"/>
    </source>
</evidence>
<dbReference type="PANTHER" id="PTHR21716">
    <property type="entry name" value="TRANSMEMBRANE PROTEIN"/>
    <property type="match status" value="1"/>
</dbReference>
<keyword evidence="4" id="KW-1003">Cell membrane</keyword>
<feature type="transmembrane region" description="Helical" evidence="9">
    <location>
        <begin position="266"/>
        <end position="283"/>
    </location>
</feature>
<dbReference type="GO" id="GO:0005886">
    <property type="term" value="C:plasma membrane"/>
    <property type="evidence" value="ECO:0007669"/>
    <property type="project" value="UniProtKB-SubCell"/>
</dbReference>
<keyword evidence="6 9" id="KW-1133">Transmembrane helix</keyword>
<comment type="subcellular location">
    <subcellularLocation>
        <location evidence="1">Cell membrane</location>
        <topology evidence="1">Multi-pass membrane protein</topology>
    </subcellularLocation>
</comment>
<feature type="transmembrane region" description="Helical" evidence="9">
    <location>
        <begin position="289"/>
        <end position="319"/>
    </location>
</feature>
<evidence type="ECO:0000313" key="11">
    <source>
        <dbReference type="Proteomes" id="UP000615234"/>
    </source>
</evidence>
<keyword evidence="3" id="KW-0813">Transport</keyword>
<dbReference type="EMBL" id="JACOOX010000002">
    <property type="protein sequence ID" value="MBC5661821.1"/>
    <property type="molecule type" value="Genomic_DNA"/>
</dbReference>
<dbReference type="Pfam" id="PF01594">
    <property type="entry name" value="AI-2E_transport"/>
    <property type="match status" value="1"/>
</dbReference>
<evidence type="ECO:0000256" key="9">
    <source>
        <dbReference type="SAM" id="Phobius"/>
    </source>
</evidence>
<comment type="similarity">
    <text evidence="2">Belongs to the autoinducer-2 exporter (AI-2E) (TC 2.A.86) family.</text>
</comment>
<dbReference type="AlphaFoldDB" id="A0A8I0AKB2"/>
<dbReference type="Proteomes" id="UP000615234">
    <property type="component" value="Unassembled WGS sequence"/>
</dbReference>
<organism evidence="10 11">
    <name type="scientific">Coprococcus hominis</name>
    <name type="common">ex Liu et al. 2022</name>
    <dbReference type="NCBI Taxonomy" id="2763039"/>
    <lineage>
        <taxon>Bacteria</taxon>
        <taxon>Bacillati</taxon>
        <taxon>Bacillota</taxon>
        <taxon>Clostridia</taxon>
        <taxon>Lachnospirales</taxon>
        <taxon>Lachnospiraceae</taxon>
        <taxon>Coprococcus</taxon>
    </lineage>
</organism>
<gene>
    <name evidence="10" type="ORF">H8S09_02755</name>
</gene>
<keyword evidence="5 9" id="KW-0812">Transmembrane</keyword>
<evidence type="ECO:0000313" key="10">
    <source>
        <dbReference type="EMBL" id="MBC5661821.1"/>
    </source>
</evidence>
<evidence type="ECO:0000256" key="8">
    <source>
        <dbReference type="SAM" id="MobiDB-lite"/>
    </source>
</evidence>